<dbReference type="PaxDb" id="67767-A0A0J7MR24"/>
<sequence length="179" mass="20242">CMNKNKISLDEEVVEFDYDKEANEDFEPVLGCALTPGIQIRDLKKSYTTSWLRKSKAHALKGISVDFYKGQITALLGHNGAGKTTLMSILTGITLHYKIILKRENVILQKESYLFSVGVTSATEGKVHINGKDIRKHLHSIRKDLGLCPQENMVFPDLNVFEQIEFFGLVRITIIIFVE</sequence>
<dbReference type="PANTHER" id="PTHR19229">
    <property type="entry name" value="ATP-BINDING CASSETTE TRANSPORTER SUBFAMILY A ABCA"/>
    <property type="match status" value="1"/>
</dbReference>
<proteinExistence type="predicted"/>
<dbReference type="GO" id="GO:0016887">
    <property type="term" value="F:ATP hydrolysis activity"/>
    <property type="evidence" value="ECO:0007669"/>
    <property type="project" value="InterPro"/>
</dbReference>
<dbReference type="STRING" id="67767.A0A0J7MR24"/>
<reference evidence="4 5" key="1">
    <citation type="submission" date="2015-04" db="EMBL/GenBank/DDBJ databases">
        <title>Lasius niger genome sequencing.</title>
        <authorList>
            <person name="Konorov E.A."/>
            <person name="Nikitin M.A."/>
            <person name="Kirill M.V."/>
            <person name="Chang P."/>
        </authorList>
    </citation>
    <scope>NUCLEOTIDE SEQUENCE [LARGE SCALE GENOMIC DNA]</scope>
    <source>
        <tissue evidence="4">Whole</tissue>
    </source>
</reference>
<dbReference type="GO" id="GO:0005319">
    <property type="term" value="F:lipid transporter activity"/>
    <property type="evidence" value="ECO:0007669"/>
    <property type="project" value="TreeGrafter"/>
</dbReference>
<dbReference type="Gene3D" id="3.40.50.300">
    <property type="entry name" value="P-loop containing nucleotide triphosphate hydrolases"/>
    <property type="match status" value="1"/>
</dbReference>
<feature type="non-terminal residue" evidence="4">
    <location>
        <position position="1"/>
    </location>
</feature>
<dbReference type="Pfam" id="PF00005">
    <property type="entry name" value="ABC_tran"/>
    <property type="match status" value="1"/>
</dbReference>
<dbReference type="GO" id="GO:0016020">
    <property type="term" value="C:membrane"/>
    <property type="evidence" value="ECO:0007669"/>
    <property type="project" value="InterPro"/>
</dbReference>
<dbReference type="OrthoDB" id="10255969at2759"/>
<dbReference type="AlphaFoldDB" id="A0A0J7MR24"/>
<organism evidence="4 5">
    <name type="scientific">Lasius niger</name>
    <name type="common">Black garden ant</name>
    <dbReference type="NCBI Taxonomy" id="67767"/>
    <lineage>
        <taxon>Eukaryota</taxon>
        <taxon>Metazoa</taxon>
        <taxon>Ecdysozoa</taxon>
        <taxon>Arthropoda</taxon>
        <taxon>Hexapoda</taxon>
        <taxon>Insecta</taxon>
        <taxon>Pterygota</taxon>
        <taxon>Neoptera</taxon>
        <taxon>Endopterygota</taxon>
        <taxon>Hymenoptera</taxon>
        <taxon>Apocrita</taxon>
        <taxon>Aculeata</taxon>
        <taxon>Formicoidea</taxon>
        <taxon>Formicidae</taxon>
        <taxon>Formicinae</taxon>
        <taxon>Lasius</taxon>
        <taxon>Lasius</taxon>
    </lineage>
</organism>
<evidence type="ECO:0000256" key="1">
    <source>
        <dbReference type="ARBA" id="ARBA00022448"/>
    </source>
</evidence>
<gene>
    <name evidence="4" type="ORF">RF55_21216</name>
</gene>
<evidence type="ECO:0000256" key="2">
    <source>
        <dbReference type="ARBA" id="ARBA00022737"/>
    </source>
</evidence>
<feature type="domain" description="ABC transporter" evidence="3">
    <location>
        <begin position="60"/>
        <end position="95"/>
    </location>
</feature>
<comment type="caution">
    <text evidence="4">The sequence shown here is derived from an EMBL/GenBank/DDBJ whole genome shotgun (WGS) entry which is preliminary data.</text>
</comment>
<dbReference type="Proteomes" id="UP000036403">
    <property type="component" value="Unassembled WGS sequence"/>
</dbReference>
<dbReference type="InterPro" id="IPR026082">
    <property type="entry name" value="ABCA"/>
</dbReference>
<dbReference type="InterPro" id="IPR003439">
    <property type="entry name" value="ABC_transporter-like_ATP-bd"/>
</dbReference>
<keyword evidence="5" id="KW-1185">Reference proteome</keyword>
<dbReference type="InterPro" id="IPR027417">
    <property type="entry name" value="P-loop_NTPase"/>
</dbReference>
<accession>A0A0J7MR24</accession>
<dbReference type="SUPFAM" id="SSF52540">
    <property type="entry name" value="P-loop containing nucleoside triphosphate hydrolases"/>
    <property type="match status" value="1"/>
</dbReference>
<evidence type="ECO:0000313" key="4">
    <source>
        <dbReference type="EMBL" id="KMQ83000.1"/>
    </source>
</evidence>
<protein>
    <submittedName>
        <fullName evidence="4">Atp-binding cassette sub-family a member 3</fullName>
    </submittedName>
</protein>
<evidence type="ECO:0000313" key="5">
    <source>
        <dbReference type="Proteomes" id="UP000036403"/>
    </source>
</evidence>
<dbReference type="EMBL" id="LBMM01021842">
    <property type="protein sequence ID" value="KMQ83000.1"/>
    <property type="molecule type" value="Genomic_DNA"/>
</dbReference>
<name>A0A0J7MR24_LASNI</name>
<dbReference type="PANTHER" id="PTHR19229:SF36">
    <property type="entry name" value="ATP-BINDING CASSETTE SUB-FAMILY A MEMBER 2"/>
    <property type="match status" value="1"/>
</dbReference>
<keyword evidence="2" id="KW-0677">Repeat</keyword>
<dbReference type="GO" id="GO:0005524">
    <property type="term" value="F:ATP binding"/>
    <property type="evidence" value="ECO:0007669"/>
    <property type="project" value="UniProtKB-KW"/>
</dbReference>
<keyword evidence="4" id="KW-0547">Nucleotide-binding</keyword>
<keyword evidence="1" id="KW-0813">Transport</keyword>
<dbReference type="GO" id="GO:0140359">
    <property type="term" value="F:ABC-type transporter activity"/>
    <property type="evidence" value="ECO:0007669"/>
    <property type="project" value="InterPro"/>
</dbReference>
<evidence type="ECO:0000259" key="3">
    <source>
        <dbReference type="Pfam" id="PF00005"/>
    </source>
</evidence>
<keyword evidence="4" id="KW-0067">ATP-binding</keyword>